<dbReference type="EMBL" id="CP132191">
    <property type="protein sequence ID" value="WLP85565.1"/>
    <property type="molecule type" value="Genomic_DNA"/>
</dbReference>
<feature type="chain" id="PRO_5047352473" description="P60-like lipoprotein" evidence="1">
    <location>
        <begin position="21"/>
        <end position="420"/>
    </location>
</feature>
<keyword evidence="1" id="KW-0732">Signal</keyword>
<dbReference type="PROSITE" id="PS51257">
    <property type="entry name" value="PROKAR_LIPOPROTEIN"/>
    <property type="match status" value="1"/>
</dbReference>
<name>A0ABY9HAE1_9MOLU</name>
<feature type="signal peptide" evidence="1">
    <location>
        <begin position="1"/>
        <end position="20"/>
    </location>
</feature>
<gene>
    <name evidence="2" type="ORF">Q8852_00095</name>
</gene>
<reference evidence="2" key="1">
    <citation type="submission" date="2023-08" db="EMBL/GenBank/DDBJ databases">
        <title>Complete genome sequence of Mycoplasma seminis 2200.</title>
        <authorList>
            <person name="Spergser J."/>
        </authorList>
    </citation>
    <scope>NUCLEOTIDE SEQUENCE [LARGE SCALE GENOMIC DNA]</scope>
    <source>
        <strain evidence="2">2200</strain>
    </source>
</reference>
<protein>
    <recommendedName>
        <fullName evidence="4">P60-like lipoprotein</fullName>
    </recommendedName>
</protein>
<evidence type="ECO:0000313" key="2">
    <source>
        <dbReference type="EMBL" id="WLP85565.1"/>
    </source>
</evidence>
<evidence type="ECO:0000256" key="1">
    <source>
        <dbReference type="SAM" id="SignalP"/>
    </source>
</evidence>
<organism evidence="2 3">
    <name type="scientific">Mycoplasma seminis</name>
    <dbReference type="NCBI Taxonomy" id="512749"/>
    <lineage>
        <taxon>Bacteria</taxon>
        <taxon>Bacillati</taxon>
        <taxon>Mycoplasmatota</taxon>
        <taxon>Mollicutes</taxon>
        <taxon>Mycoplasmataceae</taxon>
        <taxon>Mycoplasma</taxon>
    </lineage>
</organism>
<dbReference type="InterPro" id="IPR054783">
    <property type="entry name" value="P60-like"/>
</dbReference>
<evidence type="ECO:0000313" key="3">
    <source>
        <dbReference type="Proteomes" id="UP001237011"/>
    </source>
</evidence>
<accession>A0ABY9HAE1</accession>
<dbReference type="NCBIfam" id="NF045835">
    <property type="entry name" value="P60_lipo"/>
    <property type="match status" value="1"/>
</dbReference>
<keyword evidence="3" id="KW-1185">Reference proteome</keyword>
<proteinExistence type="predicted"/>
<evidence type="ECO:0008006" key="4">
    <source>
        <dbReference type="Google" id="ProtNLM"/>
    </source>
</evidence>
<sequence>MKAKFRNLLLAAPIATIPLAAVSCGVDKDTPEKVKQDLILKSEQIKNIVEDQWMQATLKSLYNVEQTAELISNATYKAEALAAYQALVANENLKNSFYLLTQINTWASLGILTKDDITAFSDFLNGTSANIKDAYNKANVNEEQFIRLYSNKQTKVAFAVNKLLLVNKYFQISSLADLEKIDSSSTSLYKNKFQLNQFNLINYVINNKSVQLWKYEDTNANNLFTMSSYQIKDIKNYEGLIKKSTAINDTATSALLINPNATWEINLGGYKGITSNPYEMSYKVDDLLNLDANKNLVGFYDFTNNKLVSVAENGTLQTPVNVSSDGKKIEVAYMSLILPLAKKTTEKVTEDGKEVEKEKSILSFDETVYKDNLSQLRLILAVSDDKLYAKAQKAFADLGYLAHVDKNIKEITKGMPIVAK</sequence>
<dbReference type="RefSeq" id="WP_305937996.1">
    <property type="nucleotide sequence ID" value="NZ_CP132191.1"/>
</dbReference>
<dbReference type="Proteomes" id="UP001237011">
    <property type="component" value="Chromosome"/>
</dbReference>